<organism evidence="2 3">
    <name type="scientific">Araneus ventricosus</name>
    <name type="common">Orbweaver spider</name>
    <name type="synonym">Epeira ventricosa</name>
    <dbReference type="NCBI Taxonomy" id="182803"/>
    <lineage>
        <taxon>Eukaryota</taxon>
        <taxon>Metazoa</taxon>
        <taxon>Ecdysozoa</taxon>
        <taxon>Arthropoda</taxon>
        <taxon>Chelicerata</taxon>
        <taxon>Arachnida</taxon>
        <taxon>Araneae</taxon>
        <taxon>Araneomorphae</taxon>
        <taxon>Entelegynae</taxon>
        <taxon>Araneoidea</taxon>
        <taxon>Araneidae</taxon>
        <taxon>Araneus</taxon>
    </lineage>
</organism>
<proteinExistence type="predicted"/>
<protein>
    <submittedName>
        <fullName evidence="2">Uncharacterized protein</fullName>
    </submittedName>
</protein>
<dbReference type="EMBL" id="BGPR01000237">
    <property type="protein sequence ID" value="GBM07045.1"/>
    <property type="molecule type" value="Genomic_DNA"/>
</dbReference>
<feature type="compositionally biased region" description="Basic and acidic residues" evidence="1">
    <location>
        <begin position="14"/>
        <end position="24"/>
    </location>
</feature>
<sequence length="94" mass="10894">MDENKETDDEEEENVKQMEKSENDDFDIFEQRMEVVETDEIKYLESPVTEFSTIMHIFTGNVEGARIKTHYLHVYRTDGVDGGELDTAGLRSTN</sequence>
<feature type="region of interest" description="Disordered" evidence="1">
    <location>
        <begin position="1"/>
        <end position="24"/>
    </location>
</feature>
<accession>A0A4Y2CUU5</accession>
<feature type="compositionally biased region" description="Acidic residues" evidence="1">
    <location>
        <begin position="1"/>
        <end position="13"/>
    </location>
</feature>
<reference evidence="2 3" key="1">
    <citation type="journal article" date="2019" name="Sci. Rep.">
        <title>Orb-weaving spider Araneus ventricosus genome elucidates the spidroin gene catalogue.</title>
        <authorList>
            <person name="Kono N."/>
            <person name="Nakamura H."/>
            <person name="Ohtoshi R."/>
            <person name="Moran D.A.P."/>
            <person name="Shinohara A."/>
            <person name="Yoshida Y."/>
            <person name="Fujiwara M."/>
            <person name="Mori M."/>
            <person name="Tomita M."/>
            <person name="Arakawa K."/>
        </authorList>
    </citation>
    <scope>NUCLEOTIDE SEQUENCE [LARGE SCALE GENOMIC DNA]</scope>
</reference>
<gene>
    <name evidence="2" type="ORF">AVEN_63485_1</name>
</gene>
<evidence type="ECO:0000256" key="1">
    <source>
        <dbReference type="SAM" id="MobiDB-lite"/>
    </source>
</evidence>
<comment type="caution">
    <text evidence="2">The sequence shown here is derived from an EMBL/GenBank/DDBJ whole genome shotgun (WGS) entry which is preliminary data.</text>
</comment>
<keyword evidence="3" id="KW-1185">Reference proteome</keyword>
<evidence type="ECO:0000313" key="2">
    <source>
        <dbReference type="EMBL" id="GBM07045.1"/>
    </source>
</evidence>
<evidence type="ECO:0000313" key="3">
    <source>
        <dbReference type="Proteomes" id="UP000499080"/>
    </source>
</evidence>
<dbReference type="Proteomes" id="UP000499080">
    <property type="component" value="Unassembled WGS sequence"/>
</dbReference>
<name>A0A4Y2CUU5_ARAVE</name>
<dbReference type="AlphaFoldDB" id="A0A4Y2CUU5"/>